<gene>
    <name evidence="8" type="ORF">H8S23_05705</name>
</gene>
<keyword evidence="4 7" id="KW-0812">Transmembrane</keyword>
<reference evidence="8" key="1">
    <citation type="submission" date="2020-08" db="EMBL/GenBank/DDBJ databases">
        <title>Genome public.</title>
        <authorList>
            <person name="Liu C."/>
            <person name="Sun Q."/>
        </authorList>
    </citation>
    <scope>NUCLEOTIDE SEQUENCE</scope>
    <source>
        <strain evidence="8">BX8</strain>
    </source>
</reference>
<keyword evidence="9" id="KW-1185">Reference proteome</keyword>
<comment type="caution">
    <text evidence="8">The sequence shown here is derived from an EMBL/GenBank/DDBJ whole genome shotgun (WGS) entry which is preliminary data.</text>
</comment>
<dbReference type="PANTHER" id="PTHR43663:SF1">
    <property type="entry name" value="CHROMATE TRANSPORTER"/>
    <property type="match status" value="1"/>
</dbReference>
<keyword evidence="6 7" id="KW-0472">Membrane</keyword>
<dbReference type="RefSeq" id="WP_186887369.1">
    <property type="nucleotide sequence ID" value="NZ_JACONZ010000002.1"/>
</dbReference>
<evidence type="ECO:0000256" key="3">
    <source>
        <dbReference type="ARBA" id="ARBA00022475"/>
    </source>
</evidence>
<dbReference type="PANTHER" id="PTHR43663">
    <property type="entry name" value="CHROMATE TRANSPORT PROTEIN-RELATED"/>
    <property type="match status" value="1"/>
</dbReference>
<dbReference type="GO" id="GO:0015109">
    <property type="term" value="F:chromate transmembrane transporter activity"/>
    <property type="evidence" value="ECO:0007669"/>
    <property type="project" value="InterPro"/>
</dbReference>
<dbReference type="Proteomes" id="UP000659630">
    <property type="component" value="Unassembled WGS sequence"/>
</dbReference>
<comment type="subcellular location">
    <subcellularLocation>
        <location evidence="1">Cell membrane</location>
        <topology evidence="1">Multi-pass membrane protein</topology>
    </subcellularLocation>
</comment>
<feature type="transmembrane region" description="Helical" evidence="7">
    <location>
        <begin position="118"/>
        <end position="136"/>
    </location>
</feature>
<protein>
    <submittedName>
        <fullName evidence="8">Chromate transporter</fullName>
    </submittedName>
</protein>
<accession>A0A923I8C9</accession>
<evidence type="ECO:0000313" key="9">
    <source>
        <dbReference type="Proteomes" id="UP000659630"/>
    </source>
</evidence>
<feature type="transmembrane region" description="Helical" evidence="7">
    <location>
        <begin position="7"/>
        <end position="29"/>
    </location>
</feature>
<dbReference type="Pfam" id="PF02417">
    <property type="entry name" value="Chromate_transp"/>
    <property type="match status" value="1"/>
</dbReference>
<feature type="transmembrane region" description="Helical" evidence="7">
    <location>
        <begin position="142"/>
        <end position="162"/>
    </location>
</feature>
<feature type="transmembrane region" description="Helical" evidence="7">
    <location>
        <begin position="174"/>
        <end position="191"/>
    </location>
</feature>
<proteinExistence type="inferred from homology"/>
<keyword evidence="5 7" id="KW-1133">Transmembrane helix</keyword>
<name>A0A923I8C9_9FIRM</name>
<evidence type="ECO:0000313" key="8">
    <source>
        <dbReference type="EMBL" id="MBC5580994.1"/>
    </source>
</evidence>
<evidence type="ECO:0000256" key="4">
    <source>
        <dbReference type="ARBA" id="ARBA00022692"/>
    </source>
</evidence>
<evidence type="ECO:0000256" key="5">
    <source>
        <dbReference type="ARBA" id="ARBA00022989"/>
    </source>
</evidence>
<evidence type="ECO:0000256" key="2">
    <source>
        <dbReference type="ARBA" id="ARBA00005262"/>
    </source>
</evidence>
<organism evidence="8 9">
    <name type="scientific">Anaerofilum hominis</name>
    <dbReference type="NCBI Taxonomy" id="2763016"/>
    <lineage>
        <taxon>Bacteria</taxon>
        <taxon>Bacillati</taxon>
        <taxon>Bacillota</taxon>
        <taxon>Clostridia</taxon>
        <taxon>Eubacteriales</taxon>
        <taxon>Oscillospiraceae</taxon>
        <taxon>Anaerofilum</taxon>
    </lineage>
</organism>
<keyword evidence="3" id="KW-1003">Cell membrane</keyword>
<sequence>MIYLQLFYEFFKAGLFAVGGGLATLPFLYDISDATGWFTHAQLADMVAISESTPGPIGINMSTYVGYTTGGIPGAVIATLGLITPSIIVILIVAGFLRAFKDNRYVKAAFYGLRPASTGLITAACWSLVVISLLRLDAFSSGGLLAVLNWKALLLAAVLLALTRIGKLKNLHPAAFLALSAVVGVVFRFGGA</sequence>
<dbReference type="InterPro" id="IPR003370">
    <property type="entry name" value="Chromate_transpt"/>
</dbReference>
<dbReference type="GO" id="GO:0005886">
    <property type="term" value="C:plasma membrane"/>
    <property type="evidence" value="ECO:0007669"/>
    <property type="project" value="UniProtKB-SubCell"/>
</dbReference>
<evidence type="ECO:0000256" key="7">
    <source>
        <dbReference type="SAM" id="Phobius"/>
    </source>
</evidence>
<evidence type="ECO:0000256" key="1">
    <source>
        <dbReference type="ARBA" id="ARBA00004651"/>
    </source>
</evidence>
<comment type="similarity">
    <text evidence="2">Belongs to the chromate ion transporter (CHR) (TC 2.A.51) family.</text>
</comment>
<dbReference type="InterPro" id="IPR052518">
    <property type="entry name" value="CHR_Transporter"/>
</dbReference>
<dbReference type="AlphaFoldDB" id="A0A923I8C9"/>
<feature type="transmembrane region" description="Helical" evidence="7">
    <location>
        <begin position="72"/>
        <end position="97"/>
    </location>
</feature>
<evidence type="ECO:0000256" key="6">
    <source>
        <dbReference type="ARBA" id="ARBA00023136"/>
    </source>
</evidence>
<dbReference type="EMBL" id="JACONZ010000002">
    <property type="protein sequence ID" value="MBC5580994.1"/>
    <property type="molecule type" value="Genomic_DNA"/>
</dbReference>